<dbReference type="Proteomes" id="UP000595220">
    <property type="component" value="Chromosome"/>
</dbReference>
<keyword evidence="2" id="KW-1185">Reference proteome</keyword>
<dbReference type="RefSeq" id="WP_165603251.1">
    <property type="nucleotide sequence ID" value="NZ_CP066065.1"/>
</dbReference>
<proteinExistence type="predicted"/>
<dbReference type="AlphaFoldDB" id="A0AAP9Y6J9"/>
<sequence>MPRKSSPLGASAVAFARAVVVAGSGAVRNTVADTGSSTGGRWRVRVAFCPYADR</sequence>
<reference evidence="1 2" key="1">
    <citation type="submission" date="2020-12" db="EMBL/GenBank/DDBJ databases">
        <title>FDA dAtabase for Regulatory Grade micrObial Sequences (FDA-ARGOS): Supporting development and validation of Infectious Disease Dx tests.</title>
        <authorList>
            <person name="Sproer C."/>
            <person name="Gronow S."/>
            <person name="Severitt S."/>
            <person name="Schroder I."/>
            <person name="Tallon L."/>
            <person name="Sadzewicz L."/>
            <person name="Zhao X."/>
            <person name="Boylan J."/>
            <person name="Ott S."/>
            <person name="Bowen H."/>
            <person name="Vavikolanu K."/>
            <person name="Mehta A."/>
            <person name="Aluvathingal J."/>
            <person name="Nadendla S."/>
            <person name="Lowell S."/>
            <person name="Myers T."/>
            <person name="Yan Y."/>
            <person name="Sichtig H."/>
        </authorList>
    </citation>
    <scope>NUCLEOTIDE SEQUENCE [LARGE SCALE GENOMIC DNA]</scope>
    <source>
        <strain evidence="1 2">FDAARGOS_985</strain>
    </source>
</reference>
<organism evidence="1 2">
    <name type="scientific">Schaalia meyeri</name>
    <dbReference type="NCBI Taxonomy" id="52773"/>
    <lineage>
        <taxon>Bacteria</taxon>
        <taxon>Bacillati</taxon>
        <taxon>Actinomycetota</taxon>
        <taxon>Actinomycetes</taxon>
        <taxon>Actinomycetales</taxon>
        <taxon>Actinomycetaceae</taxon>
        <taxon>Schaalia</taxon>
    </lineage>
</organism>
<evidence type="ECO:0000313" key="1">
    <source>
        <dbReference type="EMBL" id="QQC43732.1"/>
    </source>
</evidence>
<evidence type="ECO:0000313" key="2">
    <source>
        <dbReference type="Proteomes" id="UP000595220"/>
    </source>
</evidence>
<gene>
    <name evidence="1" type="ORF">I6H42_08150</name>
</gene>
<name>A0AAP9Y6J9_9ACTO</name>
<dbReference type="EMBL" id="CP066065">
    <property type="protein sequence ID" value="QQC43732.1"/>
    <property type="molecule type" value="Genomic_DNA"/>
</dbReference>
<accession>A0AAP9Y6J9</accession>
<protein>
    <submittedName>
        <fullName evidence="1">Uncharacterized protein</fullName>
    </submittedName>
</protein>